<comment type="caution">
    <text evidence="1">The sequence shown here is derived from an EMBL/GenBank/DDBJ whole genome shotgun (WGS) entry which is preliminary data.</text>
</comment>
<proteinExistence type="predicted"/>
<reference evidence="1" key="1">
    <citation type="submission" date="2021-12" db="EMBL/GenBank/DDBJ databases">
        <title>Prjna785345.</title>
        <authorList>
            <person name="Rujirawat T."/>
            <person name="Krajaejun T."/>
        </authorList>
    </citation>
    <scope>NUCLEOTIDE SEQUENCE</scope>
    <source>
        <strain evidence="1">Pi057C3</strain>
    </source>
</reference>
<protein>
    <submittedName>
        <fullName evidence="1">Uncharacterized protein</fullName>
    </submittedName>
</protein>
<gene>
    <name evidence="1" type="ORF">P43SY_003454</name>
</gene>
<organism evidence="1 2">
    <name type="scientific">Pythium insidiosum</name>
    <name type="common">Pythiosis disease agent</name>
    <dbReference type="NCBI Taxonomy" id="114742"/>
    <lineage>
        <taxon>Eukaryota</taxon>
        <taxon>Sar</taxon>
        <taxon>Stramenopiles</taxon>
        <taxon>Oomycota</taxon>
        <taxon>Peronosporomycetes</taxon>
        <taxon>Pythiales</taxon>
        <taxon>Pythiaceae</taxon>
        <taxon>Pythium</taxon>
    </lineage>
</organism>
<evidence type="ECO:0000313" key="2">
    <source>
        <dbReference type="Proteomes" id="UP001209570"/>
    </source>
</evidence>
<sequence>MSVLQEHVEPQLRAAFGTTLALYERVGVGDSVDDECSVIVELPVAAVARLVVRIRWRRVGATRLELEARLVGAVMARDGEAFDAGDWLVPSAIVGRWAARHTISLERDASIGGIIAQLLCGVLRDLKTAWHEDQLQTLRTRGNPRLAFEEELLRHAGALELAHVERIDGTSEMVLALLARNEDAAEMKENEATRSRPRPAPAHLILRAPMDASASKLQAWRIEAEYADEMSLSRKVVGMPTWSTYSSAVELFNGWQKAYENQWHWRRRLVEALRETVVVLEYDPIDFSLLHLVVQDHPSPDGRLVLAILRVEFTATFVVTRCLSDMAVTLLDGVTALEDAPVLTLSSVTIDPSSDARDGMRAAQQLDDSLREALERHLKAHQL</sequence>
<dbReference type="EMBL" id="JAKCXM010000294">
    <property type="protein sequence ID" value="KAJ0396452.1"/>
    <property type="molecule type" value="Genomic_DNA"/>
</dbReference>
<dbReference type="AlphaFoldDB" id="A0AAD5LCR7"/>
<dbReference type="Proteomes" id="UP001209570">
    <property type="component" value="Unassembled WGS sequence"/>
</dbReference>
<keyword evidence="2" id="KW-1185">Reference proteome</keyword>
<evidence type="ECO:0000313" key="1">
    <source>
        <dbReference type="EMBL" id="KAJ0396452.1"/>
    </source>
</evidence>
<accession>A0AAD5LCR7</accession>
<name>A0AAD5LCR7_PYTIN</name>